<reference evidence="3 4" key="1">
    <citation type="submission" date="2016-02" db="EMBL/GenBank/DDBJ databases">
        <title>Complete genome sequence of Halocynthiibacter arcticus PAMC 20958t from arctic marine sediment.</title>
        <authorList>
            <person name="Lee Y.M."/>
            <person name="Baek K."/>
            <person name="Lee H.K."/>
            <person name="Shin S.C."/>
        </authorList>
    </citation>
    <scope>NUCLEOTIDE SEQUENCE [LARGE SCALE GENOMIC DNA]</scope>
    <source>
        <strain evidence="3">PAMC 20958</strain>
    </source>
</reference>
<evidence type="ECO:0000259" key="2">
    <source>
        <dbReference type="Pfam" id="PF12804"/>
    </source>
</evidence>
<dbReference type="InterPro" id="IPR025877">
    <property type="entry name" value="MobA-like_NTP_Trfase"/>
</dbReference>
<dbReference type="KEGG" id="hat:RC74_16570"/>
<organism evidence="3 4">
    <name type="scientific">Falsihalocynthiibacter arcticus</name>
    <dbReference type="NCBI Taxonomy" id="1579316"/>
    <lineage>
        <taxon>Bacteria</taxon>
        <taxon>Pseudomonadati</taxon>
        <taxon>Pseudomonadota</taxon>
        <taxon>Alphaproteobacteria</taxon>
        <taxon>Rhodobacterales</taxon>
        <taxon>Roseobacteraceae</taxon>
        <taxon>Falsihalocynthiibacter</taxon>
    </lineage>
</organism>
<sequence length="197" mass="21107">MNNFAILIPAAGSSTRMKGRDKLLEDVGGEPLLRRVVKRAIATGAQVFVTLPVGSPRLEVLADLAATTVLVADPETGMSASFRAIAPKLAKSIKALLVALPDMPEITGQDMALLLSAYAMFPDTPILRAATPDGTAGHPVVLPQWTFKDLPKLQGDMGPRDILKKHADKVALIPLTDDRAILDLDTPADWAKWRARA</sequence>
<dbReference type="EMBL" id="CP014327">
    <property type="protein sequence ID" value="AML52662.1"/>
    <property type="molecule type" value="Genomic_DNA"/>
</dbReference>
<dbReference type="SUPFAM" id="SSF53448">
    <property type="entry name" value="Nucleotide-diphospho-sugar transferases"/>
    <property type="match status" value="1"/>
</dbReference>
<dbReference type="RefSeq" id="WP_039003417.1">
    <property type="nucleotide sequence ID" value="NZ_CP014327.1"/>
</dbReference>
<gene>
    <name evidence="3" type="ORF">RC74_16570</name>
</gene>
<keyword evidence="4" id="KW-1185">Reference proteome</keyword>
<dbReference type="STRING" id="1579316.RC74_16570"/>
<name>A0A126V2X2_9RHOB</name>
<keyword evidence="1" id="KW-0460">Magnesium</keyword>
<dbReference type="PANTHER" id="PTHR43777:SF1">
    <property type="entry name" value="MOLYBDENUM COFACTOR CYTIDYLYLTRANSFERASE"/>
    <property type="match status" value="1"/>
</dbReference>
<protein>
    <recommendedName>
        <fullName evidence="2">MobA-like NTP transferase domain-containing protein</fullName>
    </recommendedName>
</protein>
<dbReference type="Gene3D" id="3.90.550.10">
    <property type="entry name" value="Spore Coat Polysaccharide Biosynthesis Protein SpsA, Chain A"/>
    <property type="match status" value="1"/>
</dbReference>
<dbReference type="Proteomes" id="UP000070371">
    <property type="component" value="Chromosome"/>
</dbReference>
<dbReference type="Pfam" id="PF12804">
    <property type="entry name" value="NTP_transf_3"/>
    <property type="match status" value="1"/>
</dbReference>
<dbReference type="InterPro" id="IPR029044">
    <property type="entry name" value="Nucleotide-diphossugar_trans"/>
</dbReference>
<dbReference type="AlphaFoldDB" id="A0A126V2X2"/>
<proteinExistence type="predicted"/>
<dbReference type="OrthoDB" id="9779263at2"/>
<dbReference type="CDD" id="cd04182">
    <property type="entry name" value="GT_2_like_f"/>
    <property type="match status" value="1"/>
</dbReference>
<dbReference type="PANTHER" id="PTHR43777">
    <property type="entry name" value="MOLYBDENUM COFACTOR CYTIDYLYLTRANSFERASE"/>
    <property type="match status" value="1"/>
</dbReference>
<dbReference type="GO" id="GO:0016779">
    <property type="term" value="F:nucleotidyltransferase activity"/>
    <property type="evidence" value="ECO:0007669"/>
    <property type="project" value="UniProtKB-ARBA"/>
</dbReference>
<feature type="domain" description="MobA-like NTP transferase" evidence="2">
    <location>
        <begin position="7"/>
        <end position="168"/>
    </location>
</feature>
<evidence type="ECO:0000313" key="4">
    <source>
        <dbReference type="Proteomes" id="UP000070371"/>
    </source>
</evidence>
<evidence type="ECO:0000256" key="1">
    <source>
        <dbReference type="ARBA" id="ARBA00022842"/>
    </source>
</evidence>
<accession>A0A126V2X2</accession>
<evidence type="ECO:0000313" key="3">
    <source>
        <dbReference type="EMBL" id="AML52662.1"/>
    </source>
</evidence>